<dbReference type="Gene3D" id="3.20.20.140">
    <property type="entry name" value="Metal-dependent hydrolases"/>
    <property type="match status" value="1"/>
</dbReference>
<dbReference type="SUPFAM" id="SSF51556">
    <property type="entry name" value="Metallo-dependent hydrolases"/>
    <property type="match status" value="1"/>
</dbReference>
<dbReference type="PANTHER" id="PTHR11113">
    <property type="entry name" value="N-ACETYLGLUCOSAMINE-6-PHOSPHATE DEACETYLASE"/>
    <property type="match status" value="1"/>
</dbReference>
<feature type="binding site" evidence="5">
    <location>
        <position position="256"/>
    </location>
    <ligand>
        <name>Zn(2+)</name>
        <dbReference type="ChEBI" id="CHEBI:29105"/>
    </ligand>
</feature>
<evidence type="ECO:0000256" key="6">
    <source>
        <dbReference type="SAM" id="MobiDB-lite"/>
    </source>
</evidence>
<dbReference type="GO" id="GO:0046872">
    <property type="term" value="F:metal ion binding"/>
    <property type="evidence" value="ECO:0007669"/>
    <property type="project" value="UniProtKB-KW"/>
</dbReference>
<feature type="region of interest" description="Disordered" evidence="6">
    <location>
        <begin position="160"/>
        <end position="187"/>
    </location>
</feature>
<dbReference type="AlphaFoldDB" id="A0A9W7AUJ6"/>
<evidence type="ECO:0000256" key="2">
    <source>
        <dbReference type="ARBA" id="ARBA00022801"/>
    </source>
</evidence>
<dbReference type="InterPro" id="IPR032466">
    <property type="entry name" value="Metal_Hydrolase"/>
</dbReference>
<evidence type="ECO:0000256" key="4">
    <source>
        <dbReference type="PIRSR" id="PIRSR038994-1"/>
    </source>
</evidence>
<dbReference type="GO" id="GO:0008448">
    <property type="term" value="F:N-acetylglucosamine-6-phosphate deacetylase activity"/>
    <property type="evidence" value="ECO:0007669"/>
    <property type="project" value="UniProtKB-UniRule"/>
</dbReference>
<comment type="similarity">
    <text evidence="3">Belongs to the metallo-dependent hydrolases superfamily. NagA family.</text>
</comment>
<dbReference type="SUPFAM" id="SSF51338">
    <property type="entry name" value="Composite domain of metallo-dependent hydrolases"/>
    <property type="match status" value="1"/>
</dbReference>
<evidence type="ECO:0000313" key="8">
    <source>
        <dbReference type="Proteomes" id="UP001162640"/>
    </source>
</evidence>
<proteinExistence type="inferred from homology"/>
<comment type="caution">
    <text evidence="7">The sequence shown here is derived from an EMBL/GenBank/DDBJ whole genome shotgun (WGS) entry which is preliminary data.</text>
</comment>
<feature type="binding site" evidence="5">
    <location>
        <position position="235"/>
    </location>
    <ligand>
        <name>Zn(2+)</name>
        <dbReference type="ChEBI" id="CHEBI:29105"/>
    </ligand>
</feature>
<evidence type="ECO:0000313" key="7">
    <source>
        <dbReference type="EMBL" id="GMH78104.1"/>
    </source>
</evidence>
<accession>A0A9W7AUJ6</accession>
<gene>
    <name evidence="7" type="ORF">TL16_g07669</name>
</gene>
<feature type="active site" description="Proton donor/acceptor" evidence="4">
    <location>
        <position position="310"/>
    </location>
</feature>
<dbReference type="InterPro" id="IPR011059">
    <property type="entry name" value="Metal-dep_hydrolase_composite"/>
</dbReference>
<comment type="cofactor">
    <cofactor evidence="5">
        <name>a divalent metal cation</name>
        <dbReference type="ChEBI" id="CHEBI:60240"/>
    </cofactor>
    <text evidence="5">Binds 1 divalent metal cation per subunit.</text>
</comment>
<dbReference type="GO" id="GO:0006046">
    <property type="term" value="P:N-acetylglucosamine catabolic process"/>
    <property type="evidence" value="ECO:0007669"/>
    <property type="project" value="TreeGrafter"/>
</dbReference>
<dbReference type="PIRSF" id="PIRSF038994">
    <property type="entry name" value="NagA"/>
    <property type="match status" value="1"/>
</dbReference>
<sequence>MSSYTSSPSPPLLFTNCLLLNPLNSSPTPRNLLVVDGLIVDEKEYFYNKSATLNPVVVDCEGKVLMPGMIDVQINGSHGCDYSSLSNGFMIMHSRLELLKTGCTSHCPTLVSLSKKEEYHGILPQLVNPPSPYDSSHYVVDVVSENIGIHLEGPHFCPSKKGAHKIGNIHDPSESKGGRKRDRNSNQTSVFETWKDLVGPSWNSVKIVTLAPELPNSMKLINALSENGIVPSVGHSSSTYSVGSEAVKNGANLITHLYNAMTPFHHREPGLIGLSQTTNFSIISDGVHVHPTGVKFAFEGNKNGCCLVTDAMGAMGLQDGMHKLGEVRIKKIASARVIIPLLHTYSSSLRSSLLAPRQMEVEKVGTKVVIKGTDTLAGSVAR</sequence>
<dbReference type="Proteomes" id="UP001162640">
    <property type="component" value="Unassembled WGS sequence"/>
</dbReference>
<name>A0A9W7AUJ6_9STRA</name>
<evidence type="ECO:0000256" key="1">
    <source>
        <dbReference type="ARBA" id="ARBA00022723"/>
    </source>
</evidence>
<reference evidence="8" key="1">
    <citation type="journal article" date="2023" name="Commun. Biol.">
        <title>Genome analysis of Parmales, the sister group of diatoms, reveals the evolutionary specialization of diatoms from phago-mixotrophs to photoautotrophs.</title>
        <authorList>
            <person name="Ban H."/>
            <person name="Sato S."/>
            <person name="Yoshikawa S."/>
            <person name="Yamada K."/>
            <person name="Nakamura Y."/>
            <person name="Ichinomiya M."/>
            <person name="Sato N."/>
            <person name="Blanc-Mathieu R."/>
            <person name="Endo H."/>
            <person name="Kuwata A."/>
            <person name="Ogata H."/>
        </authorList>
    </citation>
    <scope>NUCLEOTIDE SEQUENCE [LARGE SCALE GENOMIC DNA]</scope>
</reference>
<feature type="binding site" evidence="5">
    <location>
        <position position="152"/>
    </location>
    <ligand>
        <name>Zn(2+)</name>
        <dbReference type="ChEBI" id="CHEBI:29105"/>
    </ligand>
</feature>
<comment type="catalytic activity">
    <reaction evidence="3">
        <text>N-acetyl-D-glucosamine 6-phosphate + H2O = D-glucosamine 6-phosphate + acetate</text>
        <dbReference type="Rhea" id="RHEA:22936"/>
        <dbReference type="ChEBI" id="CHEBI:15377"/>
        <dbReference type="ChEBI" id="CHEBI:30089"/>
        <dbReference type="ChEBI" id="CHEBI:57513"/>
        <dbReference type="ChEBI" id="CHEBI:58725"/>
        <dbReference type="EC" id="3.5.1.25"/>
    </reaction>
</comment>
<evidence type="ECO:0000256" key="5">
    <source>
        <dbReference type="PIRSR" id="PIRSR038994-3"/>
    </source>
</evidence>
<keyword evidence="1 5" id="KW-0479">Metal-binding</keyword>
<dbReference type="EMBL" id="BLQM01000244">
    <property type="protein sequence ID" value="GMH78104.1"/>
    <property type="molecule type" value="Genomic_DNA"/>
</dbReference>
<dbReference type="PANTHER" id="PTHR11113:SF14">
    <property type="entry name" value="N-ACETYLGLUCOSAMINE-6-PHOSPHATE DEACETYLASE"/>
    <property type="match status" value="1"/>
</dbReference>
<keyword evidence="3" id="KW-0119">Carbohydrate metabolism</keyword>
<dbReference type="EC" id="3.5.1.25" evidence="3"/>
<evidence type="ECO:0000256" key="3">
    <source>
        <dbReference type="PIRNR" id="PIRNR038994"/>
    </source>
</evidence>
<organism evidence="7 8">
    <name type="scientific">Triparma laevis f. inornata</name>
    <dbReference type="NCBI Taxonomy" id="1714386"/>
    <lineage>
        <taxon>Eukaryota</taxon>
        <taxon>Sar</taxon>
        <taxon>Stramenopiles</taxon>
        <taxon>Ochrophyta</taxon>
        <taxon>Bolidophyceae</taxon>
        <taxon>Parmales</taxon>
        <taxon>Triparmaceae</taxon>
        <taxon>Triparma</taxon>
    </lineage>
</organism>
<protein>
    <recommendedName>
        <fullName evidence="3">N-acetylglucosamine-6-phosphate deacetylase</fullName>
        <ecNumber evidence="3">3.5.1.25</ecNumber>
    </recommendedName>
</protein>
<dbReference type="InterPro" id="IPR003764">
    <property type="entry name" value="GlcNAc_6-P_deAcase"/>
</dbReference>
<keyword evidence="2 3" id="KW-0378">Hydrolase</keyword>